<keyword evidence="2" id="KW-1133">Transmembrane helix</keyword>
<evidence type="ECO:0000256" key="2">
    <source>
        <dbReference type="SAM" id="Phobius"/>
    </source>
</evidence>
<dbReference type="Proteomes" id="UP000298488">
    <property type="component" value="Unassembled WGS sequence"/>
</dbReference>
<evidence type="ECO:0000256" key="1">
    <source>
        <dbReference type="SAM" id="MobiDB-lite"/>
    </source>
</evidence>
<dbReference type="AlphaFoldDB" id="A0A4R8VDI7"/>
<feature type="transmembrane region" description="Helical" evidence="2">
    <location>
        <begin position="228"/>
        <end position="250"/>
    </location>
</feature>
<dbReference type="RefSeq" id="WP_134542276.1">
    <property type="nucleotide sequence ID" value="NZ_JACHBP010000001.1"/>
</dbReference>
<dbReference type="EMBL" id="SOFI01000003">
    <property type="protein sequence ID" value="TFB80202.1"/>
    <property type="molecule type" value="Genomic_DNA"/>
</dbReference>
<gene>
    <name evidence="3" type="ORF">E3N84_09265</name>
</gene>
<feature type="region of interest" description="Disordered" evidence="1">
    <location>
        <begin position="185"/>
        <end position="218"/>
    </location>
</feature>
<comment type="caution">
    <text evidence="3">The sequence shown here is derived from an EMBL/GenBank/DDBJ whole genome shotgun (WGS) entry which is preliminary data.</text>
</comment>
<keyword evidence="2" id="KW-0472">Membrane</keyword>
<dbReference type="OrthoDB" id="4401005at2"/>
<keyword evidence="2" id="KW-0812">Transmembrane</keyword>
<proteinExistence type="predicted"/>
<reference evidence="3 4" key="1">
    <citation type="submission" date="2019-03" db="EMBL/GenBank/DDBJ databases">
        <title>Genomics of glacier-inhabiting Cryobacterium strains.</title>
        <authorList>
            <person name="Liu Q."/>
            <person name="Xin Y.-H."/>
        </authorList>
    </citation>
    <scope>NUCLEOTIDE SEQUENCE [LARGE SCALE GENOMIC DNA]</scope>
    <source>
        <strain evidence="3 4">CGMCC 1.10440</strain>
    </source>
</reference>
<accession>A0A4R8VDI7</accession>
<name>A0A4R8VDI7_9MICO</name>
<feature type="compositionally biased region" description="Polar residues" evidence="1">
    <location>
        <begin position="190"/>
        <end position="214"/>
    </location>
</feature>
<protein>
    <submittedName>
        <fullName evidence="3">Uncharacterized protein</fullName>
    </submittedName>
</protein>
<evidence type="ECO:0000313" key="4">
    <source>
        <dbReference type="Proteomes" id="UP000298488"/>
    </source>
</evidence>
<sequence length="261" mass="26015">MTSSTSVRGIHSGNGGRSCHARMGVARPGIRMLAVAAIAIGTLGAQGVVGSTAAVAADASCSDGVTVVVDFSDLTVDGKSGTVEVGCAPGDPQDGRAALTAAGFTATDSQPGFLCAIDSRPDPCPETFDGSFWAYWHATPQGEWTSYQVGADASDPVPGQIEGWRYNDGTTPPGIAPAEVAAALAAGPAQTGSDQSGSNQSSADQNGTGTPSTDQAAEQARAQAAQGLALTVTAIGFLAVIVALVVIFAVRARHRGPGASD</sequence>
<keyword evidence="4" id="KW-1185">Reference proteome</keyword>
<organism evidence="3 4">
    <name type="scientific">Terrimesophilobacter mesophilus</name>
    <dbReference type="NCBI Taxonomy" id="433647"/>
    <lineage>
        <taxon>Bacteria</taxon>
        <taxon>Bacillati</taxon>
        <taxon>Actinomycetota</taxon>
        <taxon>Actinomycetes</taxon>
        <taxon>Micrococcales</taxon>
        <taxon>Microbacteriaceae</taxon>
        <taxon>Terrimesophilobacter</taxon>
    </lineage>
</organism>
<evidence type="ECO:0000313" key="3">
    <source>
        <dbReference type="EMBL" id="TFB80202.1"/>
    </source>
</evidence>